<dbReference type="SUPFAM" id="SSF63829">
    <property type="entry name" value="Calcium-dependent phosphotriesterase"/>
    <property type="match status" value="1"/>
</dbReference>
<feature type="chain" id="PRO_5022677840" description="Sugar lactone lactonase YvrE" evidence="1">
    <location>
        <begin position="22"/>
        <end position="309"/>
    </location>
</feature>
<organism evidence="2 3">
    <name type="scientific">Solihabitans fulvus</name>
    <dbReference type="NCBI Taxonomy" id="1892852"/>
    <lineage>
        <taxon>Bacteria</taxon>
        <taxon>Bacillati</taxon>
        <taxon>Actinomycetota</taxon>
        <taxon>Actinomycetes</taxon>
        <taxon>Pseudonocardiales</taxon>
        <taxon>Pseudonocardiaceae</taxon>
        <taxon>Solihabitans</taxon>
    </lineage>
</organism>
<protein>
    <recommendedName>
        <fullName evidence="4">Sugar lactone lactonase YvrE</fullName>
    </recommendedName>
</protein>
<evidence type="ECO:0000256" key="1">
    <source>
        <dbReference type="SAM" id="SignalP"/>
    </source>
</evidence>
<evidence type="ECO:0000313" key="2">
    <source>
        <dbReference type="EMBL" id="KAA2261826.1"/>
    </source>
</evidence>
<sequence>MITAAAGATAVLLAVAAPAQAATAPVRDPRILAHLDLAAGQQPENITLEPDGDADVTFAWTGQVARVTRAGRTEVIAQVPVPDNGDVPLVHRKIFLGGIAATRDGVRYVSVSTGTAEGTGIYRFRPGHAPTRVAALPADSFVNGLAIDQRTRQLYVADSANGVVWRVPLLGGAPVLWADGAELKSPGSFGANGVKLHDGAVWVSNTGNQTLVRIPVTEMGAAGTPRVAAEKLGPIDDFAFVGDRVLAAINADNRVVLIDEAGSAKTVLTAQDGLSNPTSIALRGDTLYVANAAYFTAKDPNLLTAHLAR</sequence>
<keyword evidence="3" id="KW-1185">Reference proteome</keyword>
<evidence type="ECO:0008006" key="4">
    <source>
        <dbReference type="Google" id="ProtNLM"/>
    </source>
</evidence>
<reference evidence="2 3" key="1">
    <citation type="submission" date="2019-09" db="EMBL/GenBank/DDBJ databases">
        <title>Goodfellowia gen. nov., a new genus of the Pseudonocardineae related to Actinoalloteichus, containing Goodfellowia coeruleoviolacea gen. nov., comb. nov. gen. nov., comb. nov.</title>
        <authorList>
            <person name="Labeda D."/>
        </authorList>
    </citation>
    <scope>NUCLEOTIDE SEQUENCE [LARGE SCALE GENOMIC DNA]</scope>
    <source>
        <strain evidence="2 3">AN110305</strain>
    </source>
</reference>
<dbReference type="OrthoDB" id="9768084at2"/>
<reference evidence="2 3" key="2">
    <citation type="submission" date="2019-09" db="EMBL/GenBank/DDBJ databases">
        <authorList>
            <person name="Jin C."/>
        </authorList>
    </citation>
    <scope>NUCLEOTIDE SEQUENCE [LARGE SCALE GENOMIC DNA]</scope>
    <source>
        <strain evidence="2 3">AN110305</strain>
    </source>
</reference>
<name>A0A5B2XEZ2_9PSEU</name>
<proteinExistence type="predicted"/>
<comment type="caution">
    <text evidence="2">The sequence shown here is derived from an EMBL/GenBank/DDBJ whole genome shotgun (WGS) entry which is preliminary data.</text>
</comment>
<dbReference type="AlphaFoldDB" id="A0A5B2XEZ2"/>
<feature type="signal peptide" evidence="1">
    <location>
        <begin position="1"/>
        <end position="21"/>
    </location>
</feature>
<dbReference type="PANTHER" id="PTHR42060:SF1">
    <property type="entry name" value="NHL REPEAT-CONTAINING PROTEIN"/>
    <property type="match status" value="1"/>
</dbReference>
<dbReference type="PANTHER" id="PTHR42060">
    <property type="entry name" value="NHL REPEAT-CONTAINING PROTEIN-RELATED"/>
    <property type="match status" value="1"/>
</dbReference>
<accession>A0A5B2XEZ2</accession>
<dbReference type="Gene3D" id="2.120.10.30">
    <property type="entry name" value="TolB, C-terminal domain"/>
    <property type="match status" value="1"/>
</dbReference>
<dbReference type="EMBL" id="VUOB01000025">
    <property type="protein sequence ID" value="KAA2261826.1"/>
    <property type="molecule type" value="Genomic_DNA"/>
</dbReference>
<dbReference type="InterPro" id="IPR052998">
    <property type="entry name" value="Hetero-Diels-Alderase-like"/>
</dbReference>
<keyword evidence="1" id="KW-0732">Signal</keyword>
<gene>
    <name evidence="2" type="ORF">F0L68_15520</name>
</gene>
<evidence type="ECO:0000313" key="3">
    <source>
        <dbReference type="Proteomes" id="UP000323454"/>
    </source>
</evidence>
<dbReference type="InterPro" id="IPR011042">
    <property type="entry name" value="6-blade_b-propeller_TolB-like"/>
</dbReference>
<dbReference type="Proteomes" id="UP000323454">
    <property type="component" value="Unassembled WGS sequence"/>
</dbReference>